<reference evidence="1 2" key="1">
    <citation type="submission" date="2008-09" db="EMBL/GenBank/DDBJ databases">
        <authorList>
            <person name="Fulton L."/>
            <person name="Clifton S."/>
            <person name="Fulton B."/>
            <person name="Xu J."/>
            <person name="Minx P."/>
            <person name="Pepin K.H."/>
            <person name="Johnson M."/>
            <person name="Thiruvilangam P."/>
            <person name="Bhonagiri V."/>
            <person name="Nash W.E."/>
            <person name="Mardis E.R."/>
            <person name="Wilson R.K."/>
        </authorList>
    </citation>
    <scope>NUCLEOTIDE SEQUENCE [LARGE SCALE GENOMIC DNA]</scope>
    <source>
        <strain evidence="1 2">DSM 13275</strain>
    </source>
</reference>
<sequence>MLVRNKFFSLKDTLNGVNFHLENFSPVLSLQYDYINLDESTRREINNIKYALENDFDVLEDRRKSREERCALDPNYASNDFYEDEEYDARLIMSIDLLDYLNSSVFDDEHELLSKGNFCSHSKFDSLLYCLDSIIDTFNDYIDSIFYND</sequence>
<keyword evidence="2" id="KW-1185">Reference proteome</keyword>
<dbReference type="EMBL" id="ABWP01000035">
    <property type="protein sequence ID" value="EEA85483.1"/>
    <property type="molecule type" value="Genomic_DNA"/>
</dbReference>
<name>B6FYG9_PEPHT</name>
<dbReference type="Proteomes" id="UP000003178">
    <property type="component" value="Unassembled WGS sequence"/>
</dbReference>
<evidence type="ECO:0000313" key="1">
    <source>
        <dbReference type="EMBL" id="EEA85483.1"/>
    </source>
</evidence>
<organism evidence="1 2">
    <name type="scientific">Peptacetobacter hiranonis (strain DSM 13275 / JCM 10541 / KCTC 15199 / TO-931)</name>
    <name type="common">Clostridium hiranonis</name>
    <dbReference type="NCBI Taxonomy" id="500633"/>
    <lineage>
        <taxon>Bacteria</taxon>
        <taxon>Bacillati</taxon>
        <taxon>Bacillota</taxon>
        <taxon>Clostridia</taxon>
        <taxon>Peptostreptococcales</taxon>
        <taxon>Peptostreptococcaceae</taxon>
        <taxon>Peptacetobacter</taxon>
    </lineage>
</organism>
<protein>
    <submittedName>
        <fullName evidence="1">Uncharacterized protein</fullName>
    </submittedName>
</protein>
<proteinExistence type="predicted"/>
<dbReference type="HOGENOM" id="CLU_1746443_0_0_9"/>
<dbReference type="AlphaFoldDB" id="B6FYG9"/>
<evidence type="ECO:0000313" key="2">
    <source>
        <dbReference type="Proteomes" id="UP000003178"/>
    </source>
</evidence>
<comment type="caution">
    <text evidence="1">The sequence shown here is derived from an EMBL/GenBank/DDBJ whole genome shotgun (WGS) entry which is preliminary data.</text>
</comment>
<reference evidence="1 2" key="2">
    <citation type="submission" date="2008-10" db="EMBL/GenBank/DDBJ databases">
        <title>Draft genome sequence of Clostridium hiranonis (DSM 13275).</title>
        <authorList>
            <person name="Sudarsanam P."/>
            <person name="Ley R."/>
            <person name="Guruge J."/>
            <person name="Turnbaugh P.J."/>
            <person name="Mahowald M."/>
            <person name="Liep D."/>
            <person name="Gordon J."/>
        </authorList>
    </citation>
    <scope>NUCLEOTIDE SEQUENCE [LARGE SCALE GENOMIC DNA]</scope>
    <source>
        <strain evidence="1 2">DSM 13275</strain>
    </source>
</reference>
<gene>
    <name evidence="1" type="ORF">CLOHIR_00921</name>
</gene>
<accession>B6FYG9</accession>